<dbReference type="RefSeq" id="WP_004230910.1">
    <property type="nucleotide sequence ID" value="NZ_CP084108.1"/>
</dbReference>
<dbReference type="GeneID" id="74905191"/>
<protein>
    <submittedName>
        <fullName evidence="1">Uncharacterized protein</fullName>
    </submittedName>
</protein>
<evidence type="ECO:0000313" key="2">
    <source>
        <dbReference type="Proteomes" id="UP001244564"/>
    </source>
</evidence>
<proteinExistence type="predicted"/>
<evidence type="ECO:0000313" key="1">
    <source>
        <dbReference type="EMBL" id="WGF39029.1"/>
    </source>
</evidence>
<gene>
    <name evidence="1" type="ORF">QBO96_01860</name>
</gene>
<reference evidence="1 2" key="1">
    <citation type="submission" date="2023-04" db="EMBL/GenBank/DDBJ databases">
        <title>Genomic of Lysinibacillus capsici TSBLM.</title>
        <authorList>
            <person name="Hu X.S."/>
            <person name="Yu C.H."/>
        </authorList>
    </citation>
    <scope>NUCLEOTIDE SEQUENCE [LARGE SCALE GENOMIC DNA]</scope>
    <source>
        <strain evidence="1 2">TSBLM</strain>
    </source>
</reference>
<dbReference type="Proteomes" id="UP001244564">
    <property type="component" value="Chromosome"/>
</dbReference>
<organism evidence="1 2">
    <name type="scientific">Lysinibacillus capsici</name>
    <dbReference type="NCBI Taxonomy" id="2115968"/>
    <lineage>
        <taxon>Bacteria</taxon>
        <taxon>Bacillati</taxon>
        <taxon>Bacillota</taxon>
        <taxon>Bacilli</taxon>
        <taxon>Bacillales</taxon>
        <taxon>Bacillaceae</taxon>
        <taxon>Lysinibacillus</taxon>
    </lineage>
</organism>
<accession>A0ABY8KLS0</accession>
<sequence length="53" mass="5559">MNNYKAEITLAIIVLVLFGGMVAFATGVIDPLMAKIGAGWTKMVDNVFSGIGV</sequence>
<dbReference type="EMBL" id="CP122283">
    <property type="protein sequence ID" value="WGF39029.1"/>
    <property type="molecule type" value="Genomic_DNA"/>
</dbReference>
<keyword evidence="2" id="KW-1185">Reference proteome</keyword>
<name>A0ABY8KLS0_9BACI</name>